<proteinExistence type="predicted"/>
<keyword evidence="1" id="KW-1185">Reference proteome</keyword>
<protein>
    <submittedName>
        <fullName evidence="2">Uncharacterized protein</fullName>
    </submittedName>
</protein>
<dbReference type="Proteomes" id="UP000887565">
    <property type="component" value="Unplaced"/>
</dbReference>
<dbReference type="AlphaFoldDB" id="A0A915K7F0"/>
<evidence type="ECO:0000313" key="2">
    <source>
        <dbReference type="WBParaSite" id="nRc.2.0.1.t34626-RA"/>
    </source>
</evidence>
<sequence>MAITHGSFEESKAKTLHVNCTSWPNPLANSGRIERSIIREKPDMIIEILNTDQLAGSTEQVIFLSTELTSFIIKLHLFFTKANNMKNKRDCNSNWCNIRAGKNDINKVSPKKYIDVDSTQTNSAAQLQREIEENRARTSVVSDHKYNKMLGYMLKRDLLDIKQEPDEAATKL</sequence>
<evidence type="ECO:0000313" key="1">
    <source>
        <dbReference type="Proteomes" id="UP000887565"/>
    </source>
</evidence>
<accession>A0A915K7F0</accession>
<reference evidence="2" key="1">
    <citation type="submission" date="2022-11" db="UniProtKB">
        <authorList>
            <consortium name="WormBaseParasite"/>
        </authorList>
    </citation>
    <scope>IDENTIFICATION</scope>
</reference>
<name>A0A915K7F0_ROMCU</name>
<dbReference type="WBParaSite" id="nRc.2.0.1.t34626-RA">
    <property type="protein sequence ID" value="nRc.2.0.1.t34626-RA"/>
    <property type="gene ID" value="nRc.2.0.1.g34626"/>
</dbReference>
<organism evidence="1 2">
    <name type="scientific">Romanomermis culicivorax</name>
    <name type="common">Nematode worm</name>
    <dbReference type="NCBI Taxonomy" id="13658"/>
    <lineage>
        <taxon>Eukaryota</taxon>
        <taxon>Metazoa</taxon>
        <taxon>Ecdysozoa</taxon>
        <taxon>Nematoda</taxon>
        <taxon>Enoplea</taxon>
        <taxon>Dorylaimia</taxon>
        <taxon>Mermithida</taxon>
        <taxon>Mermithoidea</taxon>
        <taxon>Mermithidae</taxon>
        <taxon>Romanomermis</taxon>
    </lineage>
</organism>